<evidence type="ECO:0000256" key="1">
    <source>
        <dbReference type="SAM" id="Phobius"/>
    </source>
</evidence>
<dbReference type="PROSITE" id="PS51257">
    <property type="entry name" value="PROKAR_LIPOPROTEIN"/>
    <property type="match status" value="1"/>
</dbReference>
<dbReference type="PANTHER" id="PTHR37154:SF1">
    <property type="entry name" value="MITOREGULIN"/>
    <property type="match status" value="1"/>
</dbReference>
<reference evidence="2 3" key="1">
    <citation type="journal article" date="2020" name="Nature">
        <title>Six reference-quality genomes reveal evolution of bat adaptations.</title>
        <authorList>
            <person name="Jebb D."/>
            <person name="Huang Z."/>
            <person name="Pippel M."/>
            <person name="Hughes G.M."/>
            <person name="Lavrichenko K."/>
            <person name="Devanna P."/>
            <person name="Winkler S."/>
            <person name="Jermiin L.S."/>
            <person name="Skirmuntt E.C."/>
            <person name="Katzourakis A."/>
            <person name="Burkitt-Gray L."/>
            <person name="Ray D.A."/>
            <person name="Sullivan K.A.M."/>
            <person name="Roscito J.G."/>
            <person name="Kirilenko B.M."/>
            <person name="Davalos L.M."/>
            <person name="Corthals A.P."/>
            <person name="Power M.L."/>
            <person name="Jones G."/>
            <person name="Ransome R.D."/>
            <person name="Dechmann D.K.N."/>
            <person name="Locatelli A.G."/>
            <person name="Puechmaille S.J."/>
            <person name="Fedrigo O."/>
            <person name="Jarvis E.D."/>
            <person name="Hiller M."/>
            <person name="Vernes S.C."/>
            <person name="Myers E.W."/>
            <person name="Teeling E.C."/>
        </authorList>
    </citation>
    <scope>NUCLEOTIDE SEQUENCE [LARGE SCALE GENOMIC DNA]</scope>
    <source>
        <strain evidence="2">MRouAeg1</strain>
        <tissue evidence="2">Muscle</tissue>
    </source>
</reference>
<dbReference type="Pfam" id="PF22002">
    <property type="entry name" value="MTLN"/>
    <property type="match status" value="1"/>
</dbReference>
<evidence type="ECO:0000313" key="3">
    <source>
        <dbReference type="Proteomes" id="UP000593571"/>
    </source>
</evidence>
<comment type="caution">
    <text evidence="2">The sequence shown here is derived from an EMBL/GenBank/DDBJ whole genome shotgun (WGS) entry which is preliminary data.</text>
</comment>
<dbReference type="GO" id="GO:0005743">
    <property type="term" value="C:mitochondrial inner membrane"/>
    <property type="evidence" value="ECO:0007669"/>
    <property type="project" value="TreeGrafter"/>
</dbReference>
<gene>
    <name evidence="2" type="ORF">HJG63_013679</name>
</gene>
<dbReference type="AlphaFoldDB" id="A0A7J8DJB6"/>
<dbReference type="GO" id="GO:0010918">
    <property type="term" value="P:positive regulation of mitochondrial membrane potential"/>
    <property type="evidence" value="ECO:0007669"/>
    <property type="project" value="TreeGrafter"/>
</dbReference>
<proteinExistence type="predicted"/>
<keyword evidence="3" id="KW-1185">Reference proteome</keyword>
<evidence type="ECO:0000313" key="2">
    <source>
        <dbReference type="EMBL" id="KAF6423089.1"/>
    </source>
</evidence>
<protein>
    <recommendedName>
        <fullName evidence="4">Mitoregulin</fullName>
    </recommendedName>
</protein>
<dbReference type="EMBL" id="JACASE010000012">
    <property type="protein sequence ID" value="KAF6423089.1"/>
    <property type="molecule type" value="Genomic_DNA"/>
</dbReference>
<dbReference type="PANTHER" id="PTHR37154">
    <property type="entry name" value="MITOREGULIN"/>
    <property type="match status" value="1"/>
</dbReference>
<accession>A0A7J8DJB6</accession>
<feature type="transmembrane region" description="Helical" evidence="1">
    <location>
        <begin position="12"/>
        <end position="30"/>
    </location>
</feature>
<keyword evidence="1" id="KW-0472">Membrane</keyword>
<keyword evidence="1" id="KW-0812">Transmembrane</keyword>
<sequence length="56" mass="6628">MADVSERKLQLSVILAFACGVLVGWQANRLRRRYLDWRKRRLQDKLAVMQKKLDLA</sequence>
<keyword evidence="1" id="KW-1133">Transmembrane helix</keyword>
<dbReference type="InterPro" id="IPR038778">
    <property type="entry name" value="Mtln"/>
</dbReference>
<dbReference type="GO" id="GO:0051284">
    <property type="term" value="P:positive regulation of sequestering of calcium ion"/>
    <property type="evidence" value="ECO:0007669"/>
    <property type="project" value="TreeGrafter"/>
</dbReference>
<name>A0A7J8DJB6_ROUAE</name>
<organism evidence="2 3">
    <name type="scientific">Rousettus aegyptiacus</name>
    <name type="common">Egyptian fruit bat</name>
    <name type="synonym">Pteropus aegyptiacus</name>
    <dbReference type="NCBI Taxonomy" id="9407"/>
    <lineage>
        <taxon>Eukaryota</taxon>
        <taxon>Metazoa</taxon>
        <taxon>Chordata</taxon>
        <taxon>Craniata</taxon>
        <taxon>Vertebrata</taxon>
        <taxon>Euteleostomi</taxon>
        <taxon>Mammalia</taxon>
        <taxon>Eutheria</taxon>
        <taxon>Laurasiatheria</taxon>
        <taxon>Chiroptera</taxon>
        <taxon>Yinpterochiroptera</taxon>
        <taxon>Pteropodoidea</taxon>
        <taxon>Pteropodidae</taxon>
        <taxon>Rousettinae</taxon>
        <taxon>Rousettus</taxon>
    </lineage>
</organism>
<dbReference type="Proteomes" id="UP000593571">
    <property type="component" value="Unassembled WGS sequence"/>
</dbReference>
<evidence type="ECO:0008006" key="4">
    <source>
        <dbReference type="Google" id="ProtNLM"/>
    </source>
</evidence>